<evidence type="ECO:0000256" key="1">
    <source>
        <dbReference type="ARBA" id="ARBA00004141"/>
    </source>
</evidence>
<dbReference type="Gene3D" id="1.20.1250.20">
    <property type="entry name" value="MFS general substrate transporter like domains"/>
    <property type="match status" value="2"/>
</dbReference>
<dbReference type="Pfam" id="PF07690">
    <property type="entry name" value="MFS_1"/>
    <property type="match status" value="1"/>
</dbReference>
<dbReference type="AlphaFoldDB" id="A0A845SP46"/>
<dbReference type="Proteomes" id="UP000461443">
    <property type="component" value="Unassembled WGS sequence"/>
</dbReference>
<feature type="transmembrane region" description="Helical" evidence="6">
    <location>
        <begin position="324"/>
        <end position="347"/>
    </location>
</feature>
<keyword evidence="5 6" id="KW-0472">Membrane</keyword>
<dbReference type="EMBL" id="WUBS01000023">
    <property type="protein sequence ID" value="NDL65849.1"/>
    <property type="molecule type" value="Genomic_DNA"/>
</dbReference>
<feature type="transmembrane region" description="Helical" evidence="6">
    <location>
        <begin position="12"/>
        <end position="32"/>
    </location>
</feature>
<feature type="transmembrane region" description="Helical" evidence="6">
    <location>
        <begin position="391"/>
        <end position="410"/>
    </location>
</feature>
<comment type="caution">
    <text evidence="8">The sequence shown here is derived from an EMBL/GenBank/DDBJ whole genome shotgun (WGS) entry which is preliminary data.</text>
</comment>
<proteinExistence type="predicted"/>
<evidence type="ECO:0000313" key="9">
    <source>
        <dbReference type="Proteomes" id="UP000461443"/>
    </source>
</evidence>
<protein>
    <submittedName>
        <fullName evidence="8">MFS transporter</fullName>
    </submittedName>
</protein>
<dbReference type="InterPro" id="IPR036259">
    <property type="entry name" value="MFS_trans_sf"/>
</dbReference>
<keyword evidence="9" id="KW-1185">Reference proteome</keyword>
<feature type="domain" description="Major facilitator superfamily (MFS) profile" evidence="7">
    <location>
        <begin position="14"/>
        <end position="415"/>
    </location>
</feature>
<feature type="transmembrane region" description="Helical" evidence="6">
    <location>
        <begin position="171"/>
        <end position="189"/>
    </location>
</feature>
<evidence type="ECO:0000313" key="8">
    <source>
        <dbReference type="EMBL" id="NDL65849.1"/>
    </source>
</evidence>
<feature type="transmembrane region" description="Helical" evidence="6">
    <location>
        <begin position="299"/>
        <end position="318"/>
    </location>
</feature>
<reference evidence="8 9" key="1">
    <citation type="submission" date="2019-12" db="EMBL/GenBank/DDBJ databases">
        <authorList>
            <person name="Lee S.D."/>
        </authorList>
    </citation>
    <scope>NUCLEOTIDE SEQUENCE [LARGE SCALE GENOMIC DNA]</scope>
    <source>
        <strain evidence="8 9">SAP-6</strain>
    </source>
</reference>
<dbReference type="CDD" id="cd17319">
    <property type="entry name" value="MFS_ExuT_GudP_like"/>
    <property type="match status" value="1"/>
</dbReference>
<gene>
    <name evidence="8" type="ORF">GRH90_24255</name>
</gene>
<feature type="transmembrane region" description="Helical" evidence="6">
    <location>
        <begin position="52"/>
        <end position="74"/>
    </location>
</feature>
<feature type="transmembrane region" description="Helical" evidence="6">
    <location>
        <begin position="359"/>
        <end position="379"/>
    </location>
</feature>
<organism evidence="8 9">
    <name type="scientific">Acerihabitans arboris</name>
    <dbReference type="NCBI Taxonomy" id="2691583"/>
    <lineage>
        <taxon>Bacteria</taxon>
        <taxon>Pseudomonadati</taxon>
        <taxon>Pseudomonadota</taxon>
        <taxon>Gammaproteobacteria</taxon>
        <taxon>Enterobacterales</taxon>
        <taxon>Pectobacteriaceae</taxon>
        <taxon>Acerihabitans</taxon>
    </lineage>
</organism>
<dbReference type="InterPro" id="IPR011701">
    <property type="entry name" value="MFS"/>
</dbReference>
<reference evidence="8 9" key="2">
    <citation type="submission" date="2020-02" db="EMBL/GenBank/DDBJ databases">
        <title>The new genus of Enterobacteriales.</title>
        <authorList>
            <person name="Kim I.S."/>
        </authorList>
    </citation>
    <scope>NUCLEOTIDE SEQUENCE [LARGE SCALE GENOMIC DNA]</scope>
    <source>
        <strain evidence="8 9">SAP-6</strain>
    </source>
</reference>
<evidence type="ECO:0000259" key="7">
    <source>
        <dbReference type="PROSITE" id="PS50850"/>
    </source>
</evidence>
<dbReference type="PROSITE" id="PS50850">
    <property type="entry name" value="MFS"/>
    <property type="match status" value="1"/>
</dbReference>
<dbReference type="PANTHER" id="PTHR43791">
    <property type="entry name" value="PERMEASE-RELATED"/>
    <property type="match status" value="1"/>
</dbReference>
<keyword evidence="3 6" id="KW-0812">Transmembrane</keyword>
<dbReference type="GO" id="GO:0005886">
    <property type="term" value="C:plasma membrane"/>
    <property type="evidence" value="ECO:0007669"/>
    <property type="project" value="TreeGrafter"/>
</dbReference>
<dbReference type="PANTHER" id="PTHR43791:SF100">
    <property type="entry name" value="SUGAR TRANSPORTER"/>
    <property type="match status" value="1"/>
</dbReference>
<feature type="transmembrane region" description="Helical" evidence="6">
    <location>
        <begin position="233"/>
        <end position="254"/>
    </location>
</feature>
<evidence type="ECO:0000256" key="2">
    <source>
        <dbReference type="ARBA" id="ARBA00022448"/>
    </source>
</evidence>
<comment type="subcellular location">
    <subcellularLocation>
        <location evidence="1">Membrane</location>
        <topology evidence="1">Multi-pass membrane protein</topology>
    </subcellularLocation>
</comment>
<name>A0A845SP46_9GAMM</name>
<feature type="transmembrane region" description="Helical" evidence="6">
    <location>
        <begin position="106"/>
        <end position="127"/>
    </location>
</feature>
<dbReference type="SUPFAM" id="SSF103473">
    <property type="entry name" value="MFS general substrate transporter"/>
    <property type="match status" value="1"/>
</dbReference>
<feature type="transmembrane region" description="Helical" evidence="6">
    <location>
        <begin position="81"/>
        <end position="100"/>
    </location>
</feature>
<evidence type="ECO:0000256" key="3">
    <source>
        <dbReference type="ARBA" id="ARBA00022692"/>
    </source>
</evidence>
<feature type="transmembrane region" description="Helical" evidence="6">
    <location>
        <begin position="139"/>
        <end position="165"/>
    </location>
</feature>
<keyword evidence="4 6" id="KW-1133">Transmembrane helix</keyword>
<accession>A0A845SP46</accession>
<dbReference type="GO" id="GO:0022857">
    <property type="term" value="F:transmembrane transporter activity"/>
    <property type="evidence" value="ECO:0007669"/>
    <property type="project" value="InterPro"/>
</dbReference>
<dbReference type="InterPro" id="IPR020846">
    <property type="entry name" value="MFS_dom"/>
</dbReference>
<evidence type="ECO:0000256" key="6">
    <source>
        <dbReference type="SAM" id="Phobius"/>
    </source>
</evidence>
<feature type="transmembrane region" description="Helical" evidence="6">
    <location>
        <begin position="266"/>
        <end position="287"/>
    </location>
</feature>
<evidence type="ECO:0000256" key="4">
    <source>
        <dbReference type="ARBA" id="ARBA00022989"/>
    </source>
</evidence>
<keyword evidence="2" id="KW-0813">Transport</keyword>
<dbReference type="RefSeq" id="WP_162368560.1">
    <property type="nucleotide sequence ID" value="NZ_WUBS01000023.1"/>
</dbReference>
<evidence type="ECO:0000256" key="5">
    <source>
        <dbReference type="ARBA" id="ARBA00023136"/>
    </source>
</evidence>
<sequence length="428" mass="47692">MLNKKLAVRRWWYLMPIIFITYSLAYLDRANFGFAAASGIQQDLGITKGVSSLIGALFFLGYFFFQVPGAIYAVKRSVRKLIFFSLILWGICAAATGYVSNIPMLLAIRFTLGVVEAAVMPAMLIYISNWFTKDERSRANTFLILGNPVTVLWMSIVSGYLINAYGWREMFIFEGLPAVIWAVCWWVLVRDKPSQASWLTEQEKADLQAAMDREQQNIKPVRNYGEALRSRNVIMLCSVHALWSVGVYGFMMWMPSIIKSAAAVDIVAVGWLSALPYFAAIVTMLVVSWLSDKMQNRKVFIWPLLLIASATFFMSYMIGNEHFWWSYALLVVAAACMYAPYGPFFALIPELLPKNVSGVSMGLINSVGALGAFIGAWLVGYLNGLTGNPSISYGFMSSALLISVIIMFNVRAVSQPSGLPPRGKRFAS</sequence>